<organism evidence="2 3">
    <name type="scientific">Actinocrinis puniceicyclus</name>
    <dbReference type="NCBI Taxonomy" id="977794"/>
    <lineage>
        <taxon>Bacteria</taxon>
        <taxon>Bacillati</taxon>
        <taxon>Actinomycetota</taxon>
        <taxon>Actinomycetes</taxon>
        <taxon>Catenulisporales</taxon>
        <taxon>Actinospicaceae</taxon>
        <taxon>Actinocrinis</taxon>
    </lineage>
</organism>
<dbReference type="Gene3D" id="3.10.290.30">
    <property type="entry name" value="MM3350-like"/>
    <property type="match status" value="1"/>
</dbReference>
<dbReference type="Pfam" id="PF07929">
    <property type="entry name" value="PRiA4_ORF3"/>
    <property type="match status" value="1"/>
</dbReference>
<dbReference type="PANTHER" id="PTHR41878">
    <property type="entry name" value="LEXA REPRESSOR-RELATED"/>
    <property type="match status" value="1"/>
</dbReference>
<feature type="domain" description="Plasmid pRiA4b Orf3-like" evidence="1">
    <location>
        <begin position="415"/>
        <end position="581"/>
    </location>
</feature>
<dbReference type="SUPFAM" id="SSF159941">
    <property type="entry name" value="MM3350-like"/>
    <property type="match status" value="1"/>
</dbReference>
<evidence type="ECO:0000259" key="1">
    <source>
        <dbReference type="Pfam" id="PF07929"/>
    </source>
</evidence>
<protein>
    <submittedName>
        <fullName evidence="2">Plasmid pRiA4b ORF-3 family protein</fullName>
    </submittedName>
</protein>
<evidence type="ECO:0000313" key="3">
    <source>
        <dbReference type="Proteomes" id="UP000677913"/>
    </source>
</evidence>
<name>A0A8J8BAZ5_9ACTN</name>
<sequence>MSSAEETDDKTPGIAEVAAALRANPAVGRRLQPAVLLAGWVGSGRKVTSTGVPKPADAAGAARACGLGVPPGKITRAARIPGLVEAWDLALATGLVELAADQALPGPNRGAWPDGPDEQVVEVWLAAFARAIGLEVGEEAELIAGDGGLLTLSVLELLGAGPRSLTDLRAELDDALRGDLGPTIALIRMSVQGDPERVAVGHLVDWGLAECEGGLASLSAPGVFARRELGLEPVRQLDPALDAAGLLAALAAESELGPEAAESWLAARPARAAAEQLLAAAAGTDPLSRVMAIGLAQSLGPEAAPAWKRAARLPGVGPHARMYLYQVDSGAQPSPGDSGWIAADLGAAVATLADRGIPREQFDALIDDVFADLGGQERADLASAIRASGHPGAATALGLLAAEGDPAGAPAKPGYQLKVTLLGLRPPVWRRITVPADTSLAALHHVIQAAMGWEDYHMHVFNAGRASYGLPDRELGHRDAKKVPLSRVLGGVGDRIGYTYDLGDCWEHEILLEKTVATVGRPACVDGRRHCPPEDCGGVWAYQDLVQALTDKDDERHEELTEWMEEAHGLTDFDPEFFDPAEADARLARLRL</sequence>
<dbReference type="EMBL" id="JAGSXH010000005">
    <property type="protein sequence ID" value="MBS2961900.1"/>
    <property type="molecule type" value="Genomic_DNA"/>
</dbReference>
<gene>
    <name evidence="2" type="ORF">KGA66_02490</name>
</gene>
<accession>A0A8J8BAZ5</accession>
<keyword evidence="3" id="KW-1185">Reference proteome</keyword>
<evidence type="ECO:0000313" key="2">
    <source>
        <dbReference type="EMBL" id="MBS2961900.1"/>
    </source>
</evidence>
<reference evidence="2" key="1">
    <citation type="submission" date="2021-04" db="EMBL/GenBank/DDBJ databases">
        <title>Genome based classification of Actinospica acidithermotolerans sp. nov., an actinobacterium isolated from an Indonesian hot spring.</title>
        <authorList>
            <person name="Kusuma A.B."/>
            <person name="Putra K.E."/>
            <person name="Nafisah S."/>
            <person name="Loh J."/>
            <person name="Nouioui I."/>
            <person name="Goodfellow M."/>
        </authorList>
    </citation>
    <scope>NUCLEOTIDE SEQUENCE</scope>
    <source>
        <strain evidence="2">DSM 45618</strain>
    </source>
</reference>
<dbReference type="RefSeq" id="WP_211464022.1">
    <property type="nucleotide sequence ID" value="NZ_JAGSXH010000005.1"/>
</dbReference>
<comment type="caution">
    <text evidence="2">The sequence shown here is derived from an EMBL/GenBank/DDBJ whole genome shotgun (WGS) entry which is preliminary data.</text>
</comment>
<proteinExistence type="predicted"/>
<dbReference type="InterPro" id="IPR024047">
    <property type="entry name" value="MM3350-like_sf"/>
</dbReference>
<dbReference type="AlphaFoldDB" id="A0A8J8BAZ5"/>
<dbReference type="Proteomes" id="UP000677913">
    <property type="component" value="Unassembled WGS sequence"/>
</dbReference>
<dbReference type="InterPro" id="IPR012912">
    <property type="entry name" value="Plasmid_pRiA4b_Orf3-like"/>
</dbReference>
<dbReference type="PANTHER" id="PTHR41878:SF1">
    <property type="entry name" value="TNPR PROTEIN"/>
    <property type="match status" value="1"/>
</dbReference>